<keyword evidence="3 6" id="KW-1133">Transmembrane helix</keyword>
<dbReference type="SMART" id="SM00321">
    <property type="entry name" value="WSC"/>
    <property type="match status" value="1"/>
</dbReference>
<dbReference type="AlphaFoldDB" id="A0A9W8Q3P9"/>
<comment type="subcellular location">
    <subcellularLocation>
        <location evidence="1">Membrane</location>
        <topology evidence="1">Single-pass membrane protein</topology>
    </subcellularLocation>
</comment>
<evidence type="ECO:0000256" key="6">
    <source>
        <dbReference type="SAM" id="Phobius"/>
    </source>
</evidence>
<keyword evidence="9" id="KW-1185">Reference proteome</keyword>
<sequence length="289" mass="29612">MKSSFTVALPAMAAVGAFANAHSNFHHVRAPMPAETGMPRTGVATVQGCFSNVGNMTAVTVDPTFLSSGKCGEACKGLDKPVCAIGPQKCYCGDVYPAKNDAIDSSKCDYPCNGFDKEMCGGITDAYSIYNLGSNLSPGYYPDSSSASSSASSASSTATQSSSSAASSSTAAVSSSPSADTKKPEKSSGGPNTAAIAAGVVVGVVVAAAIIGAIIFFIRRKRNAEIEEEHRRNAAVNAFISGSKPPSTSGGISITDSRLDPSLAHRRLSDGSIADNQDYSRKILRVTNA</sequence>
<feature type="compositionally biased region" description="Low complexity" evidence="5">
    <location>
        <begin position="151"/>
        <end position="179"/>
    </location>
</feature>
<evidence type="ECO:0000313" key="9">
    <source>
        <dbReference type="Proteomes" id="UP001144673"/>
    </source>
</evidence>
<keyword evidence="2 6" id="KW-0812">Transmembrane</keyword>
<accession>A0A9W8Q3P9</accession>
<dbReference type="PANTHER" id="PTHR15549:SF33">
    <property type="entry name" value="MEMBRANE PROTEIN WSC4, PUTATIVE (AFU_ORTHOLOGUE AFUA_5G09020)-RELATED"/>
    <property type="match status" value="1"/>
</dbReference>
<name>A0A9W8Q3P9_AKAMU</name>
<dbReference type="Pfam" id="PF01822">
    <property type="entry name" value="WSC"/>
    <property type="match status" value="1"/>
</dbReference>
<reference evidence="8" key="1">
    <citation type="journal article" date="2023" name="Access Microbiol">
        <title>De-novo genome assembly for Akanthomyces muscarius, a biocontrol agent of insect agricultural pests.</title>
        <authorList>
            <person name="Erdos Z."/>
            <person name="Studholme D.J."/>
            <person name="Raymond B."/>
            <person name="Sharma M."/>
        </authorList>
    </citation>
    <scope>NUCLEOTIDE SEQUENCE</scope>
    <source>
        <strain evidence="8">Ve6</strain>
    </source>
</reference>
<dbReference type="RefSeq" id="XP_056049493.1">
    <property type="nucleotide sequence ID" value="XM_056195911.1"/>
</dbReference>
<dbReference type="EMBL" id="JAJHUN010000011">
    <property type="protein sequence ID" value="KAJ4145823.1"/>
    <property type="molecule type" value="Genomic_DNA"/>
</dbReference>
<proteinExistence type="predicted"/>
<evidence type="ECO:0000259" key="7">
    <source>
        <dbReference type="PROSITE" id="PS51212"/>
    </source>
</evidence>
<dbReference type="PROSITE" id="PS51212">
    <property type="entry name" value="WSC"/>
    <property type="match status" value="1"/>
</dbReference>
<comment type="caution">
    <text evidence="8">The sequence shown here is derived from an EMBL/GenBank/DDBJ whole genome shotgun (WGS) entry which is preliminary data.</text>
</comment>
<organism evidence="8 9">
    <name type="scientific">Akanthomyces muscarius</name>
    <name type="common">Entomopathogenic fungus</name>
    <name type="synonym">Lecanicillium muscarium</name>
    <dbReference type="NCBI Taxonomy" id="2231603"/>
    <lineage>
        <taxon>Eukaryota</taxon>
        <taxon>Fungi</taxon>
        <taxon>Dikarya</taxon>
        <taxon>Ascomycota</taxon>
        <taxon>Pezizomycotina</taxon>
        <taxon>Sordariomycetes</taxon>
        <taxon>Hypocreomycetidae</taxon>
        <taxon>Hypocreales</taxon>
        <taxon>Cordycipitaceae</taxon>
        <taxon>Akanthomyces</taxon>
    </lineage>
</organism>
<dbReference type="GO" id="GO:0071944">
    <property type="term" value="C:cell periphery"/>
    <property type="evidence" value="ECO:0007669"/>
    <property type="project" value="UniProtKB-ARBA"/>
</dbReference>
<protein>
    <recommendedName>
        <fullName evidence="7">WSC domain-containing protein</fullName>
    </recommendedName>
</protein>
<evidence type="ECO:0000256" key="2">
    <source>
        <dbReference type="ARBA" id="ARBA00022692"/>
    </source>
</evidence>
<dbReference type="InterPro" id="IPR002889">
    <property type="entry name" value="WSC_carb-bd"/>
</dbReference>
<feature type="transmembrane region" description="Helical" evidence="6">
    <location>
        <begin position="194"/>
        <end position="218"/>
    </location>
</feature>
<dbReference type="GO" id="GO:0016020">
    <property type="term" value="C:membrane"/>
    <property type="evidence" value="ECO:0007669"/>
    <property type="project" value="UniProtKB-SubCell"/>
</dbReference>
<evidence type="ECO:0000256" key="5">
    <source>
        <dbReference type="SAM" id="MobiDB-lite"/>
    </source>
</evidence>
<evidence type="ECO:0000256" key="4">
    <source>
        <dbReference type="ARBA" id="ARBA00023136"/>
    </source>
</evidence>
<dbReference type="PANTHER" id="PTHR15549">
    <property type="entry name" value="PAIRED IMMUNOGLOBULIN-LIKE TYPE 2 RECEPTOR"/>
    <property type="match status" value="1"/>
</dbReference>
<dbReference type="InterPro" id="IPR051694">
    <property type="entry name" value="Immunoregulatory_rcpt-like"/>
</dbReference>
<dbReference type="Proteomes" id="UP001144673">
    <property type="component" value="Chromosome 2"/>
</dbReference>
<feature type="region of interest" description="Disordered" evidence="5">
    <location>
        <begin position="151"/>
        <end position="191"/>
    </location>
</feature>
<dbReference type="KEGG" id="amus:LMH87_004655"/>
<feature type="domain" description="WSC" evidence="7">
    <location>
        <begin position="43"/>
        <end position="133"/>
    </location>
</feature>
<dbReference type="GeneID" id="80891814"/>
<evidence type="ECO:0000256" key="3">
    <source>
        <dbReference type="ARBA" id="ARBA00022989"/>
    </source>
</evidence>
<gene>
    <name evidence="8" type="ORF">LMH87_004655</name>
</gene>
<evidence type="ECO:0000256" key="1">
    <source>
        <dbReference type="ARBA" id="ARBA00004167"/>
    </source>
</evidence>
<keyword evidence="4 6" id="KW-0472">Membrane</keyword>
<evidence type="ECO:0000313" key="8">
    <source>
        <dbReference type="EMBL" id="KAJ4145823.1"/>
    </source>
</evidence>